<keyword evidence="5" id="KW-0812">Transmembrane</keyword>
<evidence type="ECO:0000256" key="5">
    <source>
        <dbReference type="SAM" id="Phobius"/>
    </source>
</evidence>
<gene>
    <name evidence="8" type="primary">LOC108665112</name>
</gene>
<dbReference type="GeneID" id="108665112"/>
<dbReference type="AlphaFoldDB" id="A0A8B7N279"/>
<evidence type="ECO:0000259" key="6">
    <source>
        <dbReference type="SMART" id="SM00082"/>
    </source>
</evidence>
<keyword evidence="1" id="KW-0433">Leucine-rich repeat</keyword>
<accession>A0A8B7N279</accession>
<proteinExistence type="predicted"/>
<dbReference type="PANTHER" id="PTHR45712:SF22">
    <property type="entry name" value="INSULIN-LIKE GROWTH FACTOR-BINDING PROTEIN COMPLEX ACID LABILE SUBUNIT"/>
    <property type="match status" value="1"/>
</dbReference>
<keyword evidence="7" id="KW-1185">Reference proteome</keyword>
<dbReference type="FunFam" id="3.80.10.10:FF:000770">
    <property type="entry name" value="Uncharacterized protein"/>
    <property type="match status" value="1"/>
</dbReference>
<dbReference type="OMA" id="HASICID"/>
<dbReference type="SUPFAM" id="SSF52058">
    <property type="entry name" value="L domain-like"/>
    <property type="match status" value="1"/>
</dbReference>
<keyword evidence="4" id="KW-0325">Glycoprotein</keyword>
<name>A0A8B7N279_HYAAZ</name>
<dbReference type="RefSeq" id="XP_018007324.1">
    <property type="nucleotide sequence ID" value="XM_018151835.2"/>
</dbReference>
<dbReference type="PROSITE" id="PS51450">
    <property type="entry name" value="LRR"/>
    <property type="match status" value="4"/>
</dbReference>
<dbReference type="InterPro" id="IPR000483">
    <property type="entry name" value="Cys-rich_flank_reg_C"/>
</dbReference>
<dbReference type="Pfam" id="PF13855">
    <property type="entry name" value="LRR_8"/>
    <property type="match status" value="1"/>
</dbReference>
<evidence type="ECO:0000256" key="2">
    <source>
        <dbReference type="ARBA" id="ARBA00022729"/>
    </source>
</evidence>
<keyword evidence="5" id="KW-0472">Membrane</keyword>
<evidence type="ECO:0000313" key="8">
    <source>
        <dbReference type="RefSeq" id="XP_018007324.1"/>
    </source>
</evidence>
<dbReference type="Proteomes" id="UP000694843">
    <property type="component" value="Unplaced"/>
</dbReference>
<sequence>MCEAMQRLSAVSFRGGATIRRRPLHSCQHPVSIDNDLSFRFSCSTKDQISSPQISTALHETFIAHSDCPSSRHVTSSKYPNISSMSCSTESNYFNDTNHVPNAQNFQRKSKGRIEHSIYSRALKTPGNSSYAKTVASRRSYGDHRLRRARPQREGTTDSIASSERVLVPRCAASTKILCLFLPMLMFMLILDCAHASICIDRFQCETGEEKRVVKCTDPSIDLVPMCLSPGLLQLSLHQTKIHALYLVSLRFYTDLRHVNLSDNEINHIDAKSFECQPNLEELHLANNKLARLNADTFLGLHNLTVLSLRGNQLMEIPDTTFEHLSRLEMLDLSHNRLHSIGDQAFQPLGLLRVLQLSNNMLDAVPAQALSQVPYLAELSLGTNNFSTLLAEDLAPLSYLTSLDLSGAPLRDGLHAGSFSSLKDLRLLRLDDCGLKAVPTEALGVLDRLESLYLNRNDFVELGPQILDKNRRLQIIEIVGCPELERMSSETFKSNLDLRKVIIARNPKLWIIPAGTFRFLTQMTYLDLHANNLMTLQRDVAVWNDIPIWLLHENPFECNCSIAWLREQLDINSSKPAVLCVTPQRLSGKALATTEIADVSCGMGPATQGLMIGAIVVVLLAVLIGVILVLLFRHRRPLLREMFKRPEWNARNEWNGRCSGSTCSRDLRAYPPDYPEYIMASHKPVPVTEL</sequence>
<keyword evidence="2" id="KW-0732">Signal</keyword>
<keyword evidence="5" id="KW-1133">Transmembrane helix</keyword>
<dbReference type="SMART" id="SM00082">
    <property type="entry name" value="LRRCT"/>
    <property type="match status" value="1"/>
</dbReference>
<evidence type="ECO:0000256" key="3">
    <source>
        <dbReference type="ARBA" id="ARBA00022737"/>
    </source>
</evidence>
<feature type="domain" description="LRRCT" evidence="6">
    <location>
        <begin position="554"/>
        <end position="602"/>
    </location>
</feature>
<dbReference type="InterPro" id="IPR050333">
    <property type="entry name" value="SLRP"/>
</dbReference>
<feature type="transmembrane region" description="Helical" evidence="5">
    <location>
        <begin position="610"/>
        <end position="632"/>
    </location>
</feature>
<dbReference type="SMART" id="SM00369">
    <property type="entry name" value="LRR_TYP"/>
    <property type="match status" value="9"/>
</dbReference>
<evidence type="ECO:0000256" key="1">
    <source>
        <dbReference type="ARBA" id="ARBA00022614"/>
    </source>
</evidence>
<evidence type="ECO:0000256" key="4">
    <source>
        <dbReference type="ARBA" id="ARBA00023180"/>
    </source>
</evidence>
<dbReference type="GO" id="GO:0005615">
    <property type="term" value="C:extracellular space"/>
    <property type="evidence" value="ECO:0007669"/>
    <property type="project" value="TreeGrafter"/>
</dbReference>
<dbReference type="InterPro" id="IPR003591">
    <property type="entry name" value="Leu-rich_rpt_typical-subtyp"/>
</dbReference>
<organism evidence="7 8">
    <name type="scientific">Hyalella azteca</name>
    <name type="common">Amphipod</name>
    <dbReference type="NCBI Taxonomy" id="294128"/>
    <lineage>
        <taxon>Eukaryota</taxon>
        <taxon>Metazoa</taxon>
        <taxon>Ecdysozoa</taxon>
        <taxon>Arthropoda</taxon>
        <taxon>Crustacea</taxon>
        <taxon>Multicrustacea</taxon>
        <taxon>Malacostraca</taxon>
        <taxon>Eumalacostraca</taxon>
        <taxon>Peracarida</taxon>
        <taxon>Amphipoda</taxon>
        <taxon>Senticaudata</taxon>
        <taxon>Talitrida</taxon>
        <taxon>Talitroidea</taxon>
        <taxon>Hyalellidae</taxon>
        <taxon>Hyalella</taxon>
    </lineage>
</organism>
<dbReference type="KEGG" id="hazt:108665112"/>
<keyword evidence="3" id="KW-0677">Repeat</keyword>
<reference evidence="8" key="1">
    <citation type="submission" date="2025-08" db="UniProtKB">
        <authorList>
            <consortium name="RefSeq"/>
        </authorList>
    </citation>
    <scope>IDENTIFICATION</scope>
    <source>
        <tissue evidence="8">Whole organism</tissue>
    </source>
</reference>
<evidence type="ECO:0000313" key="7">
    <source>
        <dbReference type="Proteomes" id="UP000694843"/>
    </source>
</evidence>
<dbReference type="Gene3D" id="3.80.10.10">
    <property type="entry name" value="Ribonuclease Inhibitor"/>
    <property type="match status" value="2"/>
</dbReference>
<dbReference type="OrthoDB" id="1055097at2759"/>
<dbReference type="InterPro" id="IPR032675">
    <property type="entry name" value="LRR_dom_sf"/>
</dbReference>
<protein>
    <submittedName>
        <fullName evidence="8">Leucine-rich repeat and immunoglobulin-like domain containing-NOGO receptor-interacting protein 4</fullName>
    </submittedName>
</protein>
<dbReference type="InterPro" id="IPR001611">
    <property type="entry name" value="Leu-rich_rpt"/>
</dbReference>
<dbReference type="PANTHER" id="PTHR45712">
    <property type="entry name" value="AGAP008170-PA"/>
    <property type="match status" value="1"/>
</dbReference>
<dbReference type="CDD" id="cd12087">
    <property type="entry name" value="TM_EGFR-like"/>
    <property type="match status" value="1"/>
</dbReference>